<accession>A0ABN3DWP7</accession>
<comment type="caution">
    <text evidence="2">The sequence shown here is derived from an EMBL/GenBank/DDBJ whole genome shotgun (WGS) entry which is preliminary data.</text>
</comment>
<feature type="compositionally biased region" description="Basic and acidic residues" evidence="1">
    <location>
        <begin position="21"/>
        <end position="80"/>
    </location>
</feature>
<protein>
    <submittedName>
        <fullName evidence="2">Uncharacterized protein</fullName>
    </submittedName>
</protein>
<organism evidence="2 3">
    <name type="scientific">Herbiconiux moechotypicola</name>
    <dbReference type="NCBI Taxonomy" id="637393"/>
    <lineage>
        <taxon>Bacteria</taxon>
        <taxon>Bacillati</taxon>
        <taxon>Actinomycetota</taxon>
        <taxon>Actinomycetes</taxon>
        <taxon>Micrococcales</taxon>
        <taxon>Microbacteriaceae</taxon>
        <taxon>Herbiconiux</taxon>
    </lineage>
</organism>
<evidence type="ECO:0000256" key="1">
    <source>
        <dbReference type="SAM" id="MobiDB-lite"/>
    </source>
</evidence>
<dbReference type="RefSeq" id="WP_259480180.1">
    <property type="nucleotide sequence ID" value="NZ_BAAAQY010000010.1"/>
</dbReference>
<keyword evidence="3" id="KW-1185">Reference proteome</keyword>
<feature type="compositionally biased region" description="Pro residues" evidence="1">
    <location>
        <begin position="8"/>
        <end position="20"/>
    </location>
</feature>
<proteinExistence type="predicted"/>
<name>A0ABN3DWP7_9MICO</name>
<feature type="region of interest" description="Disordered" evidence="1">
    <location>
        <begin position="1"/>
        <end position="86"/>
    </location>
</feature>
<evidence type="ECO:0000313" key="3">
    <source>
        <dbReference type="Proteomes" id="UP001500929"/>
    </source>
</evidence>
<dbReference type="EMBL" id="BAAAQY010000010">
    <property type="protein sequence ID" value="GAA2243200.1"/>
    <property type="molecule type" value="Genomic_DNA"/>
</dbReference>
<reference evidence="2 3" key="1">
    <citation type="journal article" date="2019" name="Int. J. Syst. Evol. Microbiol.">
        <title>The Global Catalogue of Microorganisms (GCM) 10K type strain sequencing project: providing services to taxonomists for standard genome sequencing and annotation.</title>
        <authorList>
            <consortium name="The Broad Institute Genomics Platform"/>
            <consortium name="The Broad Institute Genome Sequencing Center for Infectious Disease"/>
            <person name="Wu L."/>
            <person name="Ma J."/>
        </authorList>
    </citation>
    <scope>NUCLEOTIDE SEQUENCE [LARGE SCALE GENOMIC DNA]</scope>
    <source>
        <strain evidence="2 3">JCM 16117</strain>
    </source>
</reference>
<gene>
    <name evidence="2" type="ORF">GCM10009851_30560</name>
</gene>
<sequence length="86" mass="9323">MSTSDPFLPFPDPVPLPGDGPDPRDHDLDHDTDVDDERAVSDSDAEKAAERAREHNAGTPFRRPEAGSRLSAEELARELGGENTEA</sequence>
<evidence type="ECO:0000313" key="2">
    <source>
        <dbReference type="EMBL" id="GAA2243200.1"/>
    </source>
</evidence>
<dbReference type="Proteomes" id="UP001500929">
    <property type="component" value="Unassembled WGS sequence"/>
</dbReference>